<evidence type="ECO:0000256" key="7">
    <source>
        <dbReference type="SAM" id="Phobius"/>
    </source>
</evidence>
<dbReference type="PROSITE" id="PS50850">
    <property type="entry name" value="MFS"/>
    <property type="match status" value="1"/>
</dbReference>
<dbReference type="EMBL" id="WTXG01000028">
    <property type="protein sequence ID" value="KAI0298430.1"/>
    <property type="molecule type" value="Genomic_DNA"/>
</dbReference>
<dbReference type="GO" id="GO:0016020">
    <property type="term" value="C:membrane"/>
    <property type="evidence" value="ECO:0007669"/>
    <property type="project" value="UniProtKB-SubCell"/>
</dbReference>
<feature type="transmembrane region" description="Helical" evidence="7">
    <location>
        <begin position="343"/>
        <end position="360"/>
    </location>
</feature>
<dbReference type="Pfam" id="PF07690">
    <property type="entry name" value="MFS_1"/>
    <property type="match status" value="1"/>
</dbReference>
<dbReference type="InterPro" id="IPR020846">
    <property type="entry name" value="MFS_dom"/>
</dbReference>
<dbReference type="PANTHER" id="PTHR23504">
    <property type="entry name" value="MAJOR FACILITATOR SUPERFAMILY DOMAIN-CONTAINING PROTEIN 10"/>
    <property type="match status" value="1"/>
</dbReference>
<feature type="transmembrane region" description="Helical" evidence="7">
    <location>
        <begin position="271"/>
        <end position="296"/>
    </location>
</feature>
<dbReference type="InterPro" id="IPR011701">
    <property type="entry name" value="MFS"/>
</dbReference>
<protein>
    <submittedName>
        <fullName evidence="9">MFS general substrate transporter</fullName>
    </submittedName>
</protein>
<feature type="non-terminal residue" evidence="9">
    <location>
        <position position="478"/>
    </location>
</feature>
<dbReference type="Gene3D" id="1.20.1250.20">
    <property type="entry name" value="MFS general substrate transporter like domains"/>
    <property type="match status" value="1"/>
</dbReference>
<dbReference type="InterPro" id="IPR036259">
    <property type="entry name" value="MFS_trans_sf"/>
</dbReference>
<keyword evidence="3 7" id="KW-0812">Transmembrane</keyword>
<evidence type="ECO:0000313" key="10">
    <source>
        <dbReference type="Proteomes" id="UP001203297"/>
    </source>
</evidence>
<dbReference type="SUPFAM" id="SSF103473">
    <property type="entry name" value="MFS general substrate transporter"/>
    <property type="match status" value="1"/>
</dbReference>
<evidence type="ECO:0000256" key="3">
    <source>
        <dbReference type="ARBA" id="ARBA00022692"/>
    </source>
</evidence>
<dbReference type="PANTHER" id="PTHR23504:SF15">
    <property type="entry name" value="MAJOR FACILITATOR SUPERFAMILY (MFS) PROFILE DOMAIN-CONTAINING PROTEIN"/>
    <property type="match status" value="1"/>
</dbReference>
<evidence type="ECO:0000313" key="9">
    <source>
        <dbReference type="EMBL" id="KAI0298430.1"/>
    </source>
</evidence>
<feature type="transmembrane region" description="Helical" evidence="7">
    <location>
        <begin position="107"/>
        <end position="125"/>
    </location>
</feature>
<dbReference type="GO" id="GO:0022857">
    <property type="term" value="F:transmembrane transporter activity"/>
    <property type="evidence" value="ECO:0007669"/>
    <property type="project" value="InterPro"/>
</dbReference>
<name>A0AAD4M1A3_9AGAM</name>
<keyword evidence="4 7" id="KW-1133">Transmembrane helix</keyword>
<feature type="transmembrane region" description="Helical" evidence="7">
    <location>
        <begin position="170"/>
        <end position="187"/>
    </location>
</feature>
<keyword evidence="10" id="KW-1185">Reference proteome</keyword>
<feature type="region of interest" description="Disordered" evidence="6">
    <location>
        <begin position="1"/>
        <end position="27"/>
    </location>
</feature>
<organism evidence="9 10">
    <name type="scientific">Multifurca ochricompacta</name>
    <dbReference type="NCBI Taxonomy" id="376703"/>
    <lineage>
        <taxon>Eukaryota</taxon>
        <taxon>Fungi</taxon>
        <taxon>Dikarya</taxon>
        <taxon>Basidiomycota</taxon>
        <taxon>Agaricomycotina</taxon>
        <taxon>Agaricomycetes</taxon>
        <taxon>Russulales</taxon>
        <taxon>Russulaceae</taxon>
        <taxon>Multifurca</taxon>
    </lineage>
</organism>
<dbReference type="InterPro" id="IPR001958">
    <property type="entry name" value="Tet-R_TetA/multi-R_MdtG-like"/>
</dbReference>
<keyword evidence="2" id="KW-0813">Transport</keyword>
<gene>
    <name evidence="9" type="ORF">B0F90DRAFT_1632614</name>
</gene>
<comment type="caution">
    <text evidence="9">The sequence shown here is derived from an EMBL/GenBank/DDBJ whole genome shotgun (WGS) entry which is preliminary data.</text>
</comment>
<dbReference type="AlphaFoldDB" id="A0AAD4M1A3"/>
<evidence type="ECO:0000256" key="2">
    <source>
        <dbReference type="ARBA" id="ARBA00022448"/>
    </source>
</evidence>
<feature type="transmembrane region" description="Helical" evidence="7">
    <location>
        <begin position="372"/>
        <end position="400"/>
    </location>
</feature>
<reference evidence="9" key="1">
    <citation type="journal article" date="2022" name="New Phytol.">
        <title>Evolutionary transition to the ectomycorrhizal habit in the genomes of a hyperdiverse lineage of mushroom-forming fungi.</title>
        <authorList>
            <person name="Looney B."/>
            <person name="Miyauchi S."/>
            <person name="Morin E."/>
            <person name="Drula E."/>
            <person name="Courty P.E."/>
            <person name="Kohler A."/>
            <person name="Kuo A."/>
            <person name="LaButti K."/>
            <person name="Pangilinan J."/>
            <person name="Lipzen A."/>
            <person name="Riley R."/>
            <person name="Andreopoulos W."/>
            <person name="He G."/>
            <person name="Johnson J."/>
            <person name="Nolan M."/>
            <person name="Tritt A."/>
            <person name="Barry K.W."/>
            <person name="Grigoriev I.V."/>
            <person name="Nagy L.G."/>
            <person name="Hibbett D."/>
            <person name="Henrissat B."/>
            <person name="Matheny P.B."/>
            <person name="Labbe J."/>
            <person name="Martin F.M."/>
        </authorList>
    </citation>
    <scope>NUCLEOTIDE SEQUENCE</scope>
    <source>
        <strain evidence="9">BPL690</strain>
    </source>
</reference>
<evidence type="ECO:0000256" key="4">
    <source>
        <dbReference type="ARBA" id="ARBA00022989"/>
    </source>
</evidence>
<accession>A0AAD4M1A3</accession>
<dbReference type="Proteomes" id="UP001203297">
    <property type="component" value="Unassembled WGS sequence"/>
</dbReference>
<feature type="transmembrane region" description="Helical" evidence="7">
    <location>
        <begin position="308"/>
        <end position="331"/>
    </location>
</feature>
<dbReference type="PRINTS" id="PR01035">
    <property type="entry name" value="TCRTETA"/>
</dbReference>
<evidence type="ECO:0000256" key="6">
    <source>
        <dbReference type="SAM" id="MobiDB-lite"/>
    </source>
</evidence>
<evidence type="ECO:0000256" key="5">
    <source>
        <dbReference type="ARBA" id="ARBA00023136"/>
    </source>
</evidence>
<keyword evidence="5 7" id="KW-0472">Membrane</keyword>
<feature type="transmembrane region" description="Helical" evidence="7">
    <location>
        <begin position="73"/>
        <end position="95"/>
    </location>
</feature>
<evidence type="ECO:0000259" key="8">
    <source>
        <dbReference type="PROSITE" id="PS50850"/>
    </source>
</evidence>
<feature type="transmembrane region" description="Helical" evidence="7">
    <location>
        <begin position="448"/>
        <end position="468"/>
    </location>
</feature>
<proteinExistence type="predicted"/>
<feature type="transmembrane region" description="Helical" evidence="7">
    <location>
        <begin position="207"/>
        <end position="229"/>
    </location>
</feature>
<comment type="subcellular location">
    <subcellularLocation>
        <location evidence="1">Membrane</location>
        <topology evidence="1">Multi-pass membrane protein</topology>
    </subcellularLocation>
</comment>
<sequence>SMPSTGSGGDIDEETPFLRSNDVSQKPTPLPKAQFLIVLSVWLAESIVSNSISPYLNQLVRELPIVGGDGRKVGYYTGIIVALHYTLEVTTAIHWNRLSDHIGRRPVVLSCLMGTIISIIVFGLSRSFWAIVLSRCLHGAVKGNIGTVRSMVAELTDETNVARGFSLTPVTWALGYVIGSFVGGILSKPQDRWPHIFSHQFWADYPYFLPCLVAASYSCISFIIVAMYLKEAPLPKTGSGISQGEPGRIPDALPKDEDMLLPLSSILTRPVVISAASLAVITLFNTVADALIPLIWSTSIEFGGLGLVPASIGLLMSAYGCLSGIFQYALFPSLIRRYGPRNVFLSGVVGCAVIYVIFPLENLALQHGPKTAVWLMIALQLLSFCISEMGYSTCATYLYLSSAAPNKRSLGATNGFAQTVSSAQLVIGPAGADWLFAFSVTNNVLGGYLVYIVLLAFACIGPCVAAQLPRHTWRHDRT</sequence>
<evidence type="ECO:0000256" key="1">
    <source>
        <dbReference type="ARBA" id="ARBA00004141"/>
    </source>
</evidence>
<feature type="domain" description="Major facilitator superfamily (MFS) profile" evidence="8">
    <location>
        <begin position="34"/>
        <end position="473"/>
    </location>
</feature>
<dbReference type="CDD" id="cd17330">
    <property type="entry name" value="MFS_SLC46_TetA_like"/>
    <property type="match status" value="1"/>
</dbReference>